<keyword evidence="1" id="KW-0677">Repeat</keyword>
<dbReference type="Proteomes" id="UP000319731">
    <property type="component" value="Unassembled WGS sequence"/>
</dbReference>
<feature type="compositionally biased region" description="Polar residues" evidence="4">
    <location>
        <begin position="65"/>
        <end position="81"/>
    </location>
</feature>
<dbReference type="GO" id="GO:0085020">
    <property type="term" value="P:protein K6-linked ubiquitination"/>
    <property type="evidence" value="ECO:0007669"/>
    <property type="project" value="TreeGrafter"/>
</dbReference>
<feature type="compositionally biased region" description="Gly residues" evidence="4">
    <location>
        <begin position="1435"/>
        <end position="1446"/>
    </location>
</feature>
<feature type="region of interest" description="Disordered" evidence="4">
    <location>
        <begin position="1392"/>
        <end position="1467"/>
    </location>
</feature>
<dbReference type="Pfam" id="PF00023">
    <property type="entry name" value="Ank"/>
    <property type="match status" value="1"/>
</dbReference>
<feature type="compositionally biased region" description="Basic residues" evidence="4">
    <location>
        <begin position="1457"/>
        <end position="1467"/>
    </location>
</feature>
<feature type="compositionally biased region" description="Low complexity" evidence="4">
    <location>
        <begin position="941"/>
        <end position="955"/>
    </location>
</feature>
<feature type="compositionally biased region" description="Polar residues" evidence="4">
    <location>
        <begin position="1414"/>
        <end position="1424"/>
    </location>
</feature>
<evidence type="ECO:0000313" key="6">
    <source>
        <dbReference type="Proteomes" id="UP000319731"/>
    </source>
</evidence>
<feature type="repeat" description="ANK" evidence="3">
    <location>
        <begin position="507"/>
        <end position="539"/>
    </location>
</feature>
<feature type="compositionally biased region" description="Low complexity" evidence="4">
    <location>
        <begin position="1392"/>
        <end position="1413"/>
    </location>
</feature>
<dbReference type="RefSeq" id="XP_031022593.1">
    <property type="nucleotide sequence ID" value="XM_031171449.1"/>
</dbReference>
<accession>A0A507BZA0</accession>
<evidence type="ECO:0000256" key="3">
    <source>
        <dbReference type="PROSITE-ProRule" id="PRU00023"/>
    </source>
</evidence>
<dbReference type="PROSITE" id="PS50088">
    <property type="entry name" value="ANK_REPEAT"/>
    <property type="match status" value="6"/>
</dbReference>
<feature type="compositionally biased region" description="Basic residues" evidence="4">
    <location>
        <begin position="988"/>
        <end position="998"/>
    </location>
</feature>
<feature type="repeat" description="ANK" evidence="3">
    <location>
        <begin position="706"/>
        <end position="738"/>
    </location>
</feature>
<dbReference type="Pfam" id="PF12796">
    <property type="entry name" value="Ank_2"/>
    <property type="match status" value="2"/>
</dbReference>
<feature type="compositionally biased region" description="Low complexity" evidence="4">
    <location>
        <begin position="415"/>
        <end position="426"/>
    </location>
</feature>
<feature type="region of interest" description="Disordered" evidence="4">
    <location>
        <begin position="794"/>
        <end position="852"/>
    </location>
</feature>
<reference evidence="5 6" key="1">
    <citation type="journal article" date="2019" name="Sci. Rep.">
        <title>Comparative genomics of chytrid fungi reveal insights into the obligate biotrophic and pathogenic lifestyle of Synchytrium endobioticum.</title>
        <authorList>
            <person name="van de Vossenberg B.T.L.H."/>
            <person name="Warris S."/>
            <person name="Nguyen H.D.T."/>
            <person name="van Gent-Pelzer M.P.E."/>
            <person name="Joly D.L."/>
            <person name="van de Geest H.C."/>
            <person name="Bonants P.J.M."/>
            <person name="Smith D.S."/>
            <person name="Levesque C.A."/>
            <person name="van der Lee T.A.J."/>
        </authorList>
    </citation>
    <scope>NUCLEOTIDE SEQUENCE [LARGE SCALE GENOMIC DNA]</scope>
    <source>
        <strain evidence="5 6">JEL517</strain>
    </source>
</reference>
<feature type="compositionally biased region" description="Basic residues" evidence="4">
    <location>
        <begin position="332"/>
        <end position="344"/>
    </location>
</feature>
<feature type="compositionally biased region" description="Basic and acidic residues" evidence="4">
    <location>
        <begin position="1000"/>
        <end position="1049"/>
    </location>
</feature>
<feature type="compositionally biased region" description="Polar residues" evidence="4">
    <location>
        <begin position="798"/>
        <end position="816"/>
    </location>
</feature>
<feature type="repeat" description="ANK" evidence="3">
    <location>
        <begin position="540"/>
        <end position="572"/>
    </location>
</feature>
<dbReference type="EMBL" id="QEAO01000051">
    <property type="protein sequence ID" value="TPX31076.1"/>
    <property type="molecule type" value="Genomic_DNA"/>
</dbReference>
<comment type="caution">
    <text evidence="5">The sequence shown here is derived from an EMBL/GenBank/DDBJ whole genome shotgun (WGS) entry which is preliminary data.</text>
</comment>
<feature type="region of interest" description="Disordered" evidence="4">
    <location>
        <begin position="1"/>
        <end position="489"/>
    </location>
</feature>
<dbReference type="PANTHER" id="PTHR24171:SF8">
    <property type="entry name" value="BRCA1-ASSOCIATED RING DOMAIN PROTEIN 1"/>
    <property type="match status" value="1"/>
</dbReference>
<gene>
    <name evidence="5" type="ORF">SmJEL517_g05523</name>
</gene>
<dbReference type="SMART" id="SM00248">
    <property type="entry name" value="ANK"/>
    <property type="match status" value="6"/>
</dbReference>
<evidence type="ECO:0000313" key="5">
    <source>
        <dbReference type="EMBL" id="TPX31076.1"/>
    </source>
</evidence>
<feature type="compositionally biased region" description="Acidic residues" evidence="4">
    <location>
        <begin position="956"/>
        <end position="967"/>
    </location>
</feature>
<feature type="compositionally biased region" description="Basic and acidic residues" evidence="4">
    <location>
        <begin position="144"/>
        <end position="159"/>
    </location>
</feature>
<feature type="compositionally biased region" description="Low complexity" evidence="4">
    <location>
        <begin position="435"/>
        <end position="444"/>
    </location>
</feature>
<dbReference type="STRING" id="1806994.A0A507BZA0"/>
<dbReference type="PROSITE" id="PS50297">
    <property type="entry name" value="ANK_REP_REGION"/>
    <property type="match status" value="6"/>
</dbReference>
<feature type="compositionally biased region" description="Low complexity" evidence="4">
    <location>
        <begin position="833"/>
        <end position="846"/>
    </location>
</feature>
<feature type="compositionally biased region" description="Basic residues" evidence="4">
    <location>
        <begin position="819"/>
        <end position="832"/>
    </location>
</feature>
<feature type="compositionally biased region" description="Basic and acidic residues" evidence="4">
    <location>
        <begin position="918"/>
        <end position="940"/>
    </location>
</feature>
<dbReference type="OrthoDB" id="366390at2759"/>
<feature type="compositionally biased region" description="Basic and acidic residues" evidence="4">
    <location>
        <begin position="1069"/>
        <end position="1102"/>
    </location>
</feature>
<dbReference type="SUPFAM" id="SSF48403">
    <property type="entry name" value="Ankyrin repeat"/>
    <property type="match status" value="1"/>
</dbReference>
<feature type="compositionally biased region" description="Polar residues" evidence="4">
    <location>
        <begin position="1"/>
        <end position="18"/>
    </location>
</feature>
<feature type="compositionally biased region" description="Polar residues" evidence="4">
    <location>
        <begin position="248"/>
        <end position="262"/>
    </location>
</feature>
<organism evidence="5 6">
    <name type="scientific">Synchytrium microbalum</name>
    <dbReference type="NCBI Taxonomy" id="1806994"/>
    <lineage>
        <taxon>Eukaryota</taxon>
        <taxon>Fungi</taxon>
        <taxon>Fungi incertae sedis</taxon>
        <taxon>Chytridiomycota</taxon>
        <taxon>Chytridiomycota incertae sedis</taxon>
        <taxon>Chytridiomycetes</taxon>
        <taxon>Synchytriales</taxon>
        <taxon>Synchytriaceae</taxon>
        <taxon>Synchytrium</taxon>
    </lineage>
</organism>
<feature type="compositionally biased region" description="Polar residues" evidence="4">
    <location>
        <begin position="207"/>
        <end position="225"/>
    </location>
</feature>
<dbReference type="InterPro" id="IPR002110">
    <property type="entry name" value="Ankyrin_rpt"/>
</dbReference>
<dbReference type="Gene3D" id="1.25.40.20">
    <property type="entry name" value="Ankyrin repeat-containing domain"/>
    <property type="match status" value="2"/>
</dbReference>
<feature type="region of interest" description="Disordered" evidence="4">
    <location>
        <begin position="1165"/>
        <end position="1204"/>
    </location>
</feature>
<keyword evidence="2 3" id="KW-0040">ANK repeat</keyword>
<evidence type="ECO:0000256" key="4">
    <source>
        <dbReference type="SAM" id="MobiDB-lite"/>
    </source>
</evidence>
<evidence type="ECO:0000256" key="2">
    <source>
        <dbReference type="ARBA" id="ARBA00023043"/>
    </source>
</evidence>
<protein>
    <submittedName>
        <fullName evidence="5">Uncharacterized protein</fullName>
    </submittedName>
</protein>
<feature type="repeat" description="ANK" evidence="3">
    <location>
        <begin position="640"/>
        <end position="672"/>
    </location>
</feature>
<dbReference type="PANTHER" id="PTHR24171">
    <property type="entry name" value="ANKYRIN REPEAT DOMAIN-CONTAINING PROTEIN 39-RELATED"/>
    <property type="match status" value="1"/>
</dbReference>
<dbReference type="InterPro" id="IPR036770">
    <property type="entry name" value="Ankyrin_rpt-contain_sf"/>
</dbReference>
<keyword evidence="6" id="KW-1185">Reference proteome</keyword>
<feature type="compositionally biased region" description="Pro residues" evidence="4">
    <location>
        <begin position="445"/>
        <end position="463"/>
    </location>
</feature>
<evidence type="ECO:0000256" key="1">
    <source>
        <dbReference type="ARBA" id="ARBA00022737"/>
    </source>
</evidence>
<dbReference type="GO" id="GO:0004842">
    <property type="term" value="F:ubiquitin-protein transferase activity"/>
    <property type="evidence" value="ECO:0007669"/>
    <property type="project" value="TreeGrafter"/>
</dbReference>
<dbReference type="GeneID" id="42006746"/>
<proteinExistence type="predicted"/>
<feature type="repeat" description="ANK" evidence="3">
    <location>
        <begin position="673"/>
        <end position="705"/>
    </location>
</feature>
<feature type="compositionally biased region" description="Basic residues" evidence="4">
    <location>
        <begin position="183"/>
        <end position="200"/>
    </location>
</feature>
<name>A0A507BZA0_9FUNG</name>
<sequence length="1467" mass="158526">MEEPLQPQTSLSNESTPNLVPHPVSPPRVTGMGNGKQMYPNDDDQTKHHRAVSPIPDPYSAAVYKSNQQSELASESYQHNPPLSVAENHDIASHHTPAVQKRPPVVEYEVPIHGSSPEVWKSKQKLRRNLVNGNDIPDAPHSPPYHDRDHDDQEERETMRYLIQSKIKVDDPNDEDYLEGSSRRKSKSRSRSRSQSRSHRGSPAPSIASSTKSSNRMSEVSNGENKSSRKRKRPSNTGAVVDTEMIDATQNDIDESGQTVSRDSPPLPTDDADVSAHQESRGRPSSRKSKGHESSNRTESPADDQYSNNEDDNNNDNPSNDSQEEEGGTSSARRKSASGISKRKAKDDYVRAQIEMLQKFEAQKQAGTSSSPPRSTSSDKAKNTPPSIITSDIAEKRPRGRPPGGGNSRKNSRQTSPKPSTAPTSPIRGESIKRSVPTTPSGPVASPPSVPAPKSEPIPPPPSSSSAKGPGSSPPRYPPVQSRDPKAGIRLGNKIVPYSAINTIDRAGRTHIHKYAELGDADTCLILINAGADINIRDHAGWSPLHEACLNGHDKVVSLLIRYGADPNSLGSGGDTPLHDAVENRHSKVVDILLAHGASMTTANNAGKLPRDLVEASDALRSVLDAWEEWLPKVSEKDDTGRTLLHKAAASGDMVLFKNCIKYGSDVASVDYAGNTPLHEAANDGEKEVVTELLKYGANPNAASNTGDTPLHVAVVNGYTEVVESILKHGGNAVLTNHDGKTPRDLIDGQITSDAEWTAMHTIKEMLDRDPESWKPYIKPLFRAQIVVEHQSGDSIRRSASLQPKQEASDSGTAQSKPRPLKKNTHHRHSRRSSIASDSSTSIAPSNGNGSSVSANQNNYFAWGGLDPPRGGFESKREERKFQMLLQQLGETAKPAPSPQQQLQSRGRKDEDDAESSQDERRRVKISEERGRSKASRTRESSSSSTRYSSSSSSDIDSDDEGDDEDATMSTSSKGHKESKSSNSAKRPVGRPPKKPSKPSKPEASKSISKSKDDTLGKRRERSRSPDLKGKKPKVADDRKVKKEKRERSSSPPRQKPAADGTDRKKKRDPSPKRRRVEDEKKPKKVAPKDSNKMDVDMKELFGEDDDESQIKKVKKPIASERKPSVVAALKPAAAPPPPPEPVIEDLPVIKKKPKKSWLTVSGYQRAGGESTLPPVAPGRSKPAASGPTPNGVHLAKDDSQSSLSSSTICPDAYFSRPSELIDAAALEEYEHKHCLPLYSVILPDEPNTRYMVDLQVGLFLGLPSGRQFLDKYPSLSRRVATSAEKSDLAVTPIAEATWSCMKLRGKTKWLKPLSTRSGKEGLKLGDVDVQLVKEDEIAAVLLEAGALPGSQSHPWGAWVSSVDLKTFNEGLPNAVTPRTDHPTPKITVAAQAAAPAVDSSNGSAEASSSTAAPTNETVASTPAINDVANAGNNGNSGGGNSGGGATTTFATFDLHKLKKRGGNPTA</sequence>
<feature type="repeat" description="ANK" evidence="3">
    <location>
        <begin position="573"/>
        <end position="605"/>
    </location>
</feature>
<feature type="region of interest" description="Disordered" evidence="4">
    <location>
        <begin position="890"/>
        <end position="1147"/>
    </location>
</feature>